<reference evidence="2" key="1">
    <citation type="submission" date="2016-10" db="EMBL/GenBank/DDBJ databases">
        <authorList>
            <person name="Varghese N."/>
            <person name="Submissions S."/>
        </authorList>
    </citation>
    <scope>NUCLEOTIDE SEQUENCE [LARGE SCALE GENOMIC DNA]</scope>
    <source>
        <strain evidence="2">CGMCC 4.2126</strain>
    </source>
</reference>
<dbReference type="AlphaFoldDB" id="A0A1I3S4H4"/>
<evidence type="ECO:0000313" key="1">
    <source>
        <dbReference type="EMBL" id="SFJ52519.1"/>
    </source>
</evidence>
<evidence type="ECO:0000313" key="2">
    <source>
        <dbReference type="Proteomes" id="UP000199111"/>
    </source>
</evidence>
<accession>A0A1I3S4H4</accession>
<name>A0A1I3S4H4_9ACTN</name>
<dbReference type="Proteomes" id="UP000199111">
    <property type="component" value="Unassembled WGS sequence"/>
</dbReference>
<dbReference type="EMBL" id="FOQY01000009">
    <property type="protein sequence ID" value="SFJ52519.1"/>
    <property type="molecule type" value="Genomic_DNA"/>
</dbReference>
<sequence length="71" mass="7746">MAGQAHDLMLRLHGDPPTEDDLAGWMQKGSVVRLEVSEPGSHQKAHGMLVNFSGVVFAWLVPFRSGRGVSF</sequence>
<proteinExistence type="predicted"/>
<keyword evidence="2" id="KW-1185">Reference proteome</keyword>
<gene>
    <name evidence="1" type="ORF">SAMN05216275_109269</name>
</gene>
<organism evidence="1 2">
    <name type="scientific">Streptosporangium canum</name>
    <dbReference type="NCBI Taxonomy" id="324952"/>
    <lineage>
        <taxon>Bacteria</taxon>
        <taxon>Bacillati</taxon>
        <taxon>Actinomycetota</taxon>
        <taxon>Actinomycetes</taxon>
        <taxon>Streptosporangiales</taxon>
        <taxon>Streptosporangiaceae</taxon>
        <taxon>Streptosporangium</taxon>
    </lineage>
</organism>
<protein>
    <submittedName>
        <fullName evidence="1">Uncharacterized protein</fullName>
    </submittedName>
</protein>